<sequence>MYPGHELPLSQSLCQARDNIRIILSGLLLSGPKPCFQIKVNFEFQLEIKVPECGGSVEMDGNQAVLGSRLLRVYCVQADSSNTAFNRCSYVNINYIYILK</sequence>
<evidence type="ECO:0000313" key="2">
    <source>
        <dbReference type="Proteomes" id="UP001469553"/>
    </source>
</evidence>
<evidence type="ECO:0000313" key="1">
    <source>
        <dbReference type="EMBL" id="MEQ2289277.1"/>
    </source>
</evidence>
<protein>
    <submittedName>
        <fullName evidence="1">Uncharacterized protein</fullName>
    </submittedName>
</protein>
<keyword evidence="2" id="KW-1185">Reference proteome</keyword>
<gene>
    <name evidence="1" type="ORF">AMECASPLE_031327</name>
</gene>
<comment type="caution">
    <text evidence="1">The sequence shown here is derived from an EMBL/GenBank/DDBJ whole genome shotgun (WGS) entry which is preliminary data.</text>
</comment>
<dbReference type="Proteomes" id="UP001469553">
    <property type="component" value="Unassembled WGS sequence"/>
</dbReference>
<reference evidence="1 2" key="1">
    <citation type="submission" date="2021-06" db="EMBL/GenBank/DDBJ databases">
        <authorList>
            <person name="Palmer J.M."/>
        </authorList>
    </citation>
    <scope>NUCLEOTIDE SEQUENCE [LARGE SCALE GENOMIC DNA]</scope>
    <source>
        <strain evidence="1 2">AS_MEX2019</strain>
        <tissue evidence="1">Muscle</tissue>
    </source>
</reference>
<accession>A0ABV0Y6P2</accession>
<proteinExistence type="predicted"/>
<name>A0ABV0Y6P2_9TELE</name>
<dbReference type="EMBL" id="JAHRIP010022684">
    <property type="protein sequence ID" value="MEQ2289277.1"/>
    <property type="molecule type" value="Genomic_DNA"/>
</dbReference>
<organism evidence="1 2">
    <name type="scientific">Ameca splendens</name>
    <dbReference type="NCBI Taxonomy" id="208324"/>
    <lineage>
        <taxon>Eukaryota</taxon>
        <taxon>Metazoa</taxon>
        <taxon>Chordata</taxon>
        <taxon>Craniata</taxon>
        <taxon>Vertebrata</taxon>
        <taxon>Euteleostomi</taxon>
        <taxon>Actinopterygii</taxon>
        <taxon>Neopterygii</taxon>
        <taxon>Teleostei</taxon>
        <taxon>Neoteleostei</taxon>
        <taxon>Acanthomorphata</taxon>
        <taxon>Ovalentaria</taxon>
        <taxon>Atherinomorphae</taxon>
        <taxon>Cyprinodontiformes</taxon>
        <taxon>Goodeidae</taxon>
        <taxon>Ameca</taxon>
    </lineage>
</organism>